<keyword evidence="1" id="KW-1133">Transmembrane helix</keyword>
<evidence type="ECO:0000256" key="1">
    <source>
        <dbReference type="SAM" id="Phobius"/>
    </source>
</evidence>
<proteinExistence type="predicted"/>
<sequence>MSNKQPLAKSSHPSTADSDWLEYAQKEQQQAPKHVEETAKYLAAVISISLTIFLGQSSDEIVSDAKEFLDWGALLWGISAVISFFVFFPWAYHYNPQSPDSIRKTYSRITRIKRWLLIAAVLCYLTALGFGILGFLNR</sequence>
<feature type="transmembrane region" description="Helical" evidence="1">
    <location>
        <begin position="115"/>
        <end position="136"/>
    </location>
</feature>
<keyword evidence="1" id="KW-0472">Membrane</keyword>
<dbReference type="Proteomes" id="UP000223913">
    <property type="component" value="Unassembled WGS sequence"/>
</dbReference>
<dbReference type="OrthoDB" id="9895101at2"/>
<protein>
    <submittedName>
        <fullName evidence="2">Uncharacterized protein</fullName>
    </submittedName>
</protein>
<comment type="caution">
    <text evidence="2">The sequence shown here is derived from an EMBL/GenBank/DDBJ whole genome shotgun (WGS) entry which is preliminary data.</text>
</comment>
<keyword evidence="1" id="KW-0812">Transmembrane</keyword>
<dbReference type="EMBL" id="PDUD01000079">
    <property type="protein sequence ID" value="PHN00724.1"/>
    <property type="molecule type" value="Genomic_DNA"/>
</dbReference>
<organism evidence="2 3">
    <name type="scientific">Flavilitoribacter nigricans (strain ATCC 23147 / DSM 23189 / NBRC 102662 / NCIMB 1420 / SS-2)</name>
    <name type="common">Lewinella nigricans</name>
    <dbReference type="NCBI Taxonomy" id="1122177"/>
    <lineage>
        <taxon>Bacteria</taxon>
        <taxon>Pseudomonadati</taxon>
        <taxon>Bacteroidota</taxon>
        <taxon>Saprospiria</taxon>
        <taxon>Saprospirales</taxon>
        <taxon>Lewinellaceae</taxon>
        <taxon>Flavilitoribacter</taxon>
    </lineage>
</organism>
<feature type="transmembrane region" description="Helical" evidence="1">
    <location>
        <begin position="38"/>
        <end position="54"/>
    </location>
</feature>
<gene>
    <name evidence="2" type="ORF">CRP01_40790</name>
</gene>
<reference evidence="2 3" key="1">
    <citation type="submission" date="2017-10" db="EMBL/GenBank/DDBJ databases">
        <title>The draft genome sequence of Lewinella nigricans NBRC 102662.</title>
        <authorList>
            <person name="Wang K."/>
        </authorList>
    </citation>
    <scope>NUCLEOTIDE SEQUENCE [LARGE SCALE GENOMIC DNA]</scope>
    <source>
        <strain evidence="2 3">NBRC 102662</strain>
    </source>
</reference>
<dbReference type="RefSeq" id="WP_099155875.1">
    <property type="nucleotide sequence ID" value="NZ_PDUD01000079.1"/>
</dbReference>
<evidence type="ECO:0000313" key="2">
    <source>
        <dbReference type="EMBL" id="PHN00724.1"/>
    </source>
</evidence>
<dbReference type="AlphaFoldDB" id="A0A2D0MWT6"/>
<feature type="transmembrane region" description="Helical" evidence="1">
    <location>
        <begin position="74"/>
        <end position="94"/>
    </location>
</feature>
<name>A0A2D0MWT6_FLAN2</name>
<accession>A0A2D0MWT6</accession>
<evidence type="ECO:0000313" key="3">
    <source>
        <dbReference type="Proteomes" id="UP000223913"/>
    </source>
</evidence>
<keyword evidence="3" id="KW-1185">Reference proteome</keyword>